<proteinExistence type="predicted"/>
<reference evidence="1 2" key="1">
    <citation type="journal article" date="2019" name="Sci. Rep.">
        <title>Orb-weaving spider Araneus ventricosus genome elucidates the spidroin gene catalogue.</title>
        <authorList>
            <person name="Kono N."/>
            <person name="Nakamura H."/>
            <person name="Ohtoshi R."/>
            <person name="Moran D.A.P."/>
            <person name="Shinohara A."/>
            <person name="Yoshida Y."/>
            <person name="Fujiwara M."/>
            <person name="Mori M."/>
            <person name="Tomita M."/>
            <person name="Arakawa K."/>
        </authorList>
    </citation>
    <scope>NUCLEOTIDE SEQUENCE [LARGE SCALE GENOMIC DNA]</scope>
</reference>
<name>A0A4Y2RRH2_ARAVE</name>
<protein>
    <submittedName>
        <fullName evidence="1">Uncharacterized protein</fullName>
    </submittedName>
</protein>
<dbReference type="Proteomes" id="UP000499080">
    <property type="component" value="Unassembled WGS sequence"/>
</dbReference>
<dbReference type="AlphaFoldDB" id="A0A4Y2RRH2"/>
<evidence type="ECO:0000313" key="2">
    <source>
        <dbReference type="Proteomes" id="UP000499080"/>
    </source>
</evidence>
<accession>A0A4Y2RRH2</accession>
<sequence length="176" mass="19202">VKLIWWSRRGNKGSRNPIFIVQVALLFVILRAGFTIVEGGGGGDGPPSYPSIDDHNIHARSANIASSVEFGLPSEIVTAVEIVDGRLTGLYRSQALHQAKTPPKGNFSSTRLFTKAPSDHSNRVRSFAVASLCFTQNCQVSARFDFDFFRSKRSSPESQEGPLPFFKAKASLLFGA</sequence>
<evidence type="ECO:0000313" key="1">
    <source>
        <dbReference type="EMBL" id="GBN77966.1"/>
    </source>
</evidence>
<dbReference type="EMBL" id="BGPR01146673">
    <property type="protein sequence ID" value="GBN77966.1"/>
    <property type="molecule type" value="Genomic_DNA"/>
</dbReference>
<feature type="non-terminal residue" evidence="1">
    <location>
        <position position="1"/>
    </location>
</feature>
<keyword evidence="2" id="KW-1185">Reference proteome</keyword>
<gene>
    <name evidence="1" type="ORF">AVEN_123433_1</name>
</gene>
<comment type="caution">
    <text evidence="1">The sequence shown here is derived from an EMBL/GenBank/DDBJ whole genome shotgun (WGS) entry which is preliminary data.</text>
</comment>
<organism evidence="1 2">
    <name type="scientific">Araneus ventricosus</name>
    <name type="common">Orbweaver spider</name>
    <name type="synonym">Epeira ventricosa</name>
    <dbReference type="NCBI Taxonomy" id="182803"/>
    <lineage>
        <taxon>Eukaryota</taxon>
        <taxon>Metazoa</taxon>
        <taxon>Ecdysozoa</taxon>
        <taxon>Arthropoda</taxon>
        <taxon>Chelicerata</taxon>
        <taxon>Arachnida</taxon>
        <taxon>Araneae</taxon>
        <taxon>Araneomorphae</taxon>
        <taxon>Entelegynae</taxon>
        <taxon>Araneoidea</taxon>
        <taxon>Araneidae</taxon>
        <taxon>Araneus</taxon>
    </lineage>
</organism>